<evidence type="ECO:0000256" key="1">
    <source>
        <dbReference type="SAM" id="Phobius"/>
    </source>
</evidence>
<protein>
    <submittedName>
        <fullName evidence="2">Uncharacterized protein</fullName>
    </submittedName>
</protein>
<name>A0A2I6S8W1_9RHOO</name>
<feature type="transmembrane region" description="Helical" evidence="1">
    <location>
        <begin position="115"/>
        <end position="134"/>
    </location>
</feature>
<keyword evidence="3" id="KW-1185">Reference proteome</keyword>
<dbReference type="NCBIfam" id="NF041730">
    <property type="entry name" value="XrtH_assoc"/>
    <property type="match status" value="1"/>
</dbReference>
<dbReference type="KEGG" id="atw:C0099_12620"/>
<dbReference type="InterPro" id="IPR049823">
    <property type="entry name" value="XrtH_assoc"/>
</dbReference>
<gene>
    <name evidence="2" type="ORF">C0099_12620</name>
</gene>
<feature type="transmembrane region" description="Helical" evidence="1">
    <location>
        <begin position="87"/>
        <end position="103"/>
    </location>
</feature>
<feature type="transmembrane region" description="Helical" evidence="1">
    <location>
        <begin position="160"/>
        <end position="181"/>
    </location>
</feature>
<dbReference type="EMBL" id="CP025682">
    <property type="protein sequence ID" value="AUN95699.1"/>
    <property type="molecule type" value="Genomic_DNA"/>
</dbReference>
<proteinExistence type="predicted"/>
<evidence type="ECO:0000313" key="2">
    <source>
        <dbReference type="EMBL" id="AUN95699.1"/>
    </source>
</evidence>
<organism evidence="2 3">
    <name type="scientific">Pseudazoarcus pumilus</name>
    <dbReference type="NCBI Taxonomy" id="2067960"/>
    <lineage>
        <taxon>Bacteria</taxon>
        <taxon>Pseudomonadati</taxon>
        <taxon>Pseudomonadota</taxon>
        <taxon>Betaproteobacteria</taxon>
        <taxon>Rhodocyclales</taxon>
        <taxon>Zoogloeaceae</taxon>
        <taxon>Pseudazoarcus</taxon>
    </lineage>
</organism>
<keyword evidence="1" id="KW-1133">Transmembrane helix</keyword>
<reference evidence="2 3" key="1">
    <citation type="submission" date="2018-01" db="EMBL/GenBank/DDBJ databases">
        <authorList>
            <person name="Fu G.-Y."/>
        </authorList>
    </citation>
    <scope>NUCLEOTIDE SEQUENCE [LARGE SCALE GENOMIC DNA]</scope>
    <source>
        <strain evidence="2 3">SY39</strain>
    </source>
</reference>
<evidence type="ECO:0000313" key="3">
    <source>
        <dbReference type="Proteomes" id="UP000242205"/>
    </source>
</evidence>
<dbReference type="Proteomes" id="UP000242205">
    <property type="component" value="Chromosome"/>
</dbReference>
<dbReference type="RefSeq" id="WP_102247745.1">
    <property type="nucleotide sequence ID" value="NZ_CP025682.1"/>
</dbReference>
<dbReference type="OrthoDB" id="8901685at2"/>
<accession>A0A2I6S8W1</accession>
<sequence>MQRGLSVVGGFFLRTILALVPALAVWYWAREWVVQPVAWLVERVMLFFFPGWVYTTELQGTTQVLLTTIRVPQPGGMIAELAPEANVLTYCYGLPMLLALLIASRSRGLWWKFPLGALVILPFQTWGMVFDLLVKTGVQMHHLSAAVTGFSALQLNLFAVGYQLGFLLLPTLVPMLLWLAFERRFIGMVMFDAALDGATRSR</sequence>
<keyword evidence="1" id="KW-0472">Membrane</keyword>
<dbReference type="AlphaFoldDB" id="A0A2I6S8W1"/>
<feature type="transmembrane region" description="Helical" evidence="1">
    <location>
        <begin position="7"/>
        <end position="29"/>
    </location>
</feature>
<keyword evidence="1" id="KW-0812">Transmembrane</keyword>